<accession>A0A498Q9X2</accession>
<protein>
    <submittedName>
        <fullName evidence="1">Uncharacterized protein</fullName>
    </submittedName>
</protein>
<proteinExistence type="predicted"/>
<reference evidence="1 2" key="1">
    <citation type="submission" date="2018-09" db="EMBL/GenBank/DDBJ databases">
        <authorList>
            <person name="Tagini F."/>
        </authorList>
    </citation>
    <scope>NUCLEOTIDE SEQUENCE [LARGE SCALE GENOMIC DNA]</scope>
    <source>
        <strain evidence="1 2">MK13</strain>
    </source>
</reference>
<sequence>MRGCSTWTCSRVARASFDRLVSLLDPGIVLRGDLGPGAVRSAHGASAVAALARSHAAPEREVRPATVNGAAVFDSGRPAAVMGFRVCNARIAAIGVLAVPQRIAKLDLAR</sequence>
<gene>
    <name evidence="1" type="ORF">LAUMK13_03519</name>
</gene>
<keyword evidence="2" id="KW-1185">Reference proteome</keyword>
<dbReference type="Proteomes" id="UP000267289">
    <property type="component" value="Unassembled WGS sequence"/>
</dbReference>
<dbReference type="AlphaFoldDB" id="A0A498Q9X2"/>
<organism evidence="1 2">
    <name type="scientific">Mycobacterium innocens</name>
    <dbReference type="NCBI Taxonomy" id="2341083"/>
    <lineage>
        <taxon>Bacteria</taxon>
        <taxon>Bacillati</taxon>
        <taxon>Actinomycetota</taxon>
        <taxon>Actinomycetes</taxon>
        <taxon>Mycobacteriales</taxon>
        <taxon>Mycobacteriaceae</taxon>
        <taxon>Mycobacterium</taxon>
    </lineage>
</organism>
<evidence type="ECO:0000313" key="2">
    <source>
        <dbReference type="Proteomes" id="UP000267289"/>
    </source>
</evidence>
<evidence type="ECO:0000313" key="1">
    <source>
        <dbReference type="EMBL" id="VBA41362.1"/>
    </source>
</evidence>
<dbReference type="EMBL" id="UPHQ01000184">
    <property type="protein sequence ID" value="VBA41362.1"/>
    <property type="molecule type" value="Genomic_DNA"/>
</dbReference>
<name>A0A498Q9X2_9MYCO</name>